<reference evidence="3 4" key="1">
    <citation type="submission" date="2020-09" db="EMBL/GenBank/DDBJ databases">
        <title>Complete genomes of bradyrhizobia occurring on native shrubby legumes in Australia.</title>
        <authorList>
            <person name="Lafay B."/>
        </authorList>
    </citation>
    <scope>NUCLEOTIDE SEQUENCE [LARGE SCALE GENOMIC DNA]</scope>
    <source>
        <strain evidence="3 4">BDV5040</strain>
    </source>
</reference>
<dbReference type="EMBL" id="CP061379">
    <property type="protein sequence ID" value="QPF92579.1"/>
    <property type="molecule type" value="Genomic_DNA"/>
</dbReference>
<dbReference type="InterPro" id="IPR029030">
    <property type="entry name" value="Caspase-like_dom_sf"/>
</dbReference>
<dbReference type="GO" id="GO:0004197">
    <property type="term" value="F:cysteine-type endopeptidase activity"/>
    <property type="evidence" value="ECO:0007669"/>
    <property type="project" value="InterPro"/>
</dbReference>
<dbReference type="InterPro" id="IPR052039">
    <property type="entry name" value="Caspase-related_regulators"/>
</dbReference>
<evidence type="ECO:0000313" key="3">
    <source>
        <dbReference type="EMBL" id="QPF92579.1"/>
    </source>
</evidence>
<feature type="domain" description="Caspase family p20" evidence="2">
    <location>
        <begin position="23"/>
        <end position="153"/>
    </location>
</feature>
<accession>A0A7S9H0G1</accession>
<dbReference type="Pfam" id="PF00656">
    <property type="entry name" value="Peptidase_C14"/>
    <property type="match status" value="1"/>
</dbReference>
<dbReference type="PANTHER" id="PTHR22576">
    <property type="entry name" value="MUCOSA ASSOCIATED LYMPHOID TISSUE LYMPHOMA TRANSLOCATION PROTEIN 1/PARACASPASE"/>
    <property type="match status" value="1"/>
</dbReference>
<dbReference type="GO" id="GO:0006508">
    <property type="term" value="P:proteolysis"/>
    <property type="evidence" value="ECO:0007669"/>
    <property type="project" value="InterPro"/>
</dbReference>
<gene>
    <name evidence="3" type="ORF">IC761_04625</name>
</gene>
<protein>
    <submittedName>
        <fullName evidence="3">Caspase family protein</fullName>
    </submittedName>
</protein>
<proteinExistence type="predicted"/>
<feature type="compositionally biased region" description="Polar residues" evidence="1">
    <location>
        <begin position="414"/>
        <end position="425"/>
    </location>
</feature>
<dbReference type="Gene3D" id="3.40.50.1460">
    <property type="match status" value="1"/>
</dbReference>
<feature type="region of interest" description="Disordered" evidence="1">
    <location>
        <begin position="524"/>
        <end position="551"/>
    </location>
</feature>
<feature type="compositionally biased region" description="Basic and acidic residues" evidence="1">
    <location>
        <begin position="394"/>
        <end position="404"/>
    </location>
</feature>
<organism evidence="3 4">
    <name type="scientific">Bradyrhizobium commune</name>
    <dbReference type="NCBI Taxonomy" id="83627"/>
    <lineage>
        <taxon>Bacteria</taxon>
        <taxon>Pseudomonadati</taxon>
        <taxon>Pseudomonadota</taxon>
        <taxon>Alphaproteobacteria</taxon>
        <taxon>Hyphomicrobiales</taxon>
        <taxon>Nitrobacteraceae</taxon>
        <taxon>Bradyrhizobium</taxon>
    </lineage>
</organism>
<sequence length="597" mass="63916">MGAFRWITLFFSIWLMCGSAQAERRIALVMGNSAYKSVPKLSNPANDAALVGGMFKKAGFDWIDVRTDLNASEMRKALRDFGGRARDAEVAVIYYAGHGIELDGTNYLIPIDANLETDSDVLDETVGLDRALFAVEPAKQLRLIILDACRDNPFARSIKRTVAVRAIGRGLAKIEPTSPNTMIAFAAKAGSTASDGDSKNSPFAAALVERLPTPGLDLRKAFGFVRDDVLKNTNYKQEPYVYGSLGGDDVSLVAAKPAATGPQANPDDAVRRNYELALQLGTRDGWTAFLSRYADGFYADLAKGQLNKIAAEEARAAAVDKARQAEDEKARLAADRAKKVEQDKAAAAAKAAEDARLAAEKAKQIEETKVAAAEQRRKETEAAVAKALADKQAAEKKVGSEADQKVAALPSPTPSSEPAQSPQDLVKSVQSELRRVGCLADAESIEWSAKSQRSLTLFNKYAGTKLDSTLASFDALEAIKARPGRVCPLLCDHGFRADGDHCSKITCRAGYEIGDDNSCEKIDVKKPTAKREQPRVNTDRQAPARAASEASTPKASGQIVCNAAGCRPVQKGCHLETASTAAMGSMGAAGRNREVCN</sequence>
<keyword evidence="4" id="KW-1185">Reference proteome</keyword>
<name>A0A7S9H0G1_9BRAD</name>
<dbReference type="RefSeq" id="WP_195802114.1">
    <property type="nucleotide sequence ID" value="NZ_CP061379.1"/>
</dbReference>
<dbReference type="AlphaFoldDB" id="A0A7S9H0G1"/>
<dbReference type="Proteomes" id="UP000594621">
    <property type="component" value="Chromosome"/>
</dbReference>
<dbReference type="PANTHER" id="PTHR22576:SF37">
    <property type="entry name" value="MUCOSA-ASSOCIATED LYMPHOID TISSUE LYMPHOMA TRANSLOCATION PROTEIN 1"/>
    <property type="match status" value="1"/>
</dbReference>
<feature type="region of interest" description="Disordered" evidence="1">
    <location>
        <begin position="394"/>
        <end position="425"/>
    </location>
</feature>
<feature type="compositionally biased region" description="Basic and acidic residues" evidence="1">
    <location>
        <begin position="524"/>
        <end position="538"/>
    </location>
</feature>
<dbReference type="InterPro" id="IPR001309">
    <property type="entry name" value="Pept_C14_p20"/>
</dbReference>
<dbReference type="KEGG" id="bcou:IC761_04625"/>
<evidence type="ECO:0000259" key="2">
    <source>
        <dbReference type="PROSITE" id="PS50208"/>
    </source>
</evidence>
<dbReference type="PROSITE" id="PS50208">
    <property type="entry name" value="CASPASE_P20"/>
    <property type="match status" value="1"/>
</dbReference>
<dbReference type="SUPFAM" id="SSF52129">
    <property type="entry name" value="Caspase-like"/>
    <property type="match status" value="1"/>
</dbReference>
<dbReference type="InterPro" id="IPR011600">
    <property type="entry name" value="Pept_C14_caspase"/>
</dbReference>
<evidence type="ECO:0000313" key="4">
    <source>
        <dbReference type="Proteomes" id="UP000594621"/>
    </source>
</evidence>
<evidence type="ECO:0000256" key="1">
    <source>
        <dbReference type="SAM" id="MobiDB-lite"/>
    </source>
</evidence>